<dbReference type="Proteomes" id="UP000654918">
    <property type="component" value="Unassembled WGS sequence"/>
</dbReference>
<evidence type="ECO:0000313" key="3">
    <source>
        <dbReference type="Proteomes" id="UP000654918"/>
    </source>
</evidence>
<gene>
    <name evidence="2" type="ORF">CPLU01_07887</name>
</gene>
<feature type="domain" description="N-acetyltransferase" evidence="1">
    <location>
        <begin position="7"/>
        <end position="216"/>
    </location>
</feature>
<dbReference type="PANTHER" id="PTHR42791:SF2">
    <property type="entry name" value="N-ACETYLTRANSFERASE DOMAIN-CONTAINING PROTEIN"/>
    <property type="match status" value="1"/>
</dbReference>
<evidence type="ECO:0000259" key="1">
    <source>
        <dbReference type="PROSITE" id="PS51186"/>
    </source>
</evidence>
<sequence>MASTPDILIRPATEADADGIARVHHLALAQFDDFGAAWFERRPRDILPLSTRAALQAPKNRFLVAVIPGSDAVVGFVRYHVVDATGPPADSTTTAETPDVPEKPDPVAALFAIKDHMKELWERFVHPREDEMDACYEKAVDGRKHNYVKHIMVDPDHQRKGIGAKLLRTVVDISDDEKLPTFLVASAEGYGLYKRLGFEDLGTWTIDDDFWSKEIVEHERKLGISGNEKLAEQYEGIREIERYMIREWKSRKQ</sequence>
<dbReference type="Pfam" id="PF13508">
    <property type="entry name" value="Acetyltransf_7"/>
    <property type="match status" value="1"/>
</dbReference>
<reference evidence="2" key="1">
    <citation type="journal article" date="2020" name="Phytopathology">
        <title>Genome Sequence Resources of Colletotrichum truncatum, C. plurivorum, C. musicola, and C. sojae: Four Species Pathogenic to Soybean (Glycine max).</title>
        <authorList>
            <person name="Rogerio F."/>
            <person name="Boufleur T.R."/>
            <person name="Ciampi-Guillardi M."/>
            <person name="Sukno S.A."/>
            <person name="Thon M.R."/>
            <person name="Massola Junior N.S."/>
            <person name="Baroncelli R."/>
        </authorList>
    </citation>
    <scope>NUCLEOTIDE SEQUENCE</scope>
    <source>
        <strain evidence="2">LFN00145</strain>
    </source>
</reference>
<dbReference type="GO" id="GO:0016747">
    <property type="term" value="F:acyltransferase activity, transferring groups other than amino-acyl groups"/>
    <property type="evidence" value="ECO:0007669"/>
    <property type="project" value="InterPro"/>
</dbReference>
<keyword evidence="3" id="KW-1185">Reference proteome</keyword>
<dbReference type="InterPro" id="IPR000182">
    <property type="entry name" value="GNAT_dom"/>
</dbReference>
<protein>
    <recommendedName>
        <fullName evidence="1">N-acetyltransferase domain-containing protein</fullName>
    </recommendedName>
</protein>
<dbReference type="Gene3D" id="3.40.630.30">
    <property type="match status" value="1"/>
</dbReference>
<dbReference type="AlphaFoldDB" id="A0A8H6KEY4"/>
<comment type="caution">
    <text evidence="2">The sequence shown here is derived from an EMBL/GenBank/DDBJ whole genome shotgun (WGS) entry which is preliminary data.</text>
</comment>
<dbReference type="CDD" id="cd04301">
    <property type="entry name" value="NAT_SF"/>
    <property type="match status" value="1"/>
</dbReference>
<dbReference type="InterPro" id="IPR052523">
    <property type="entry name" value="Trichothecene_AcTrans"/>
</dbReference>
<dbReference type="PANTHER" id="PTHR42791">
    <property type="entry name" value="GNAT FAMILY ACETYLTRANSFERASE"/>
    <property type="match status" value="1"/>
</dbReference>
<dbReference type="EMBL" id="WIGO01000107">
    <property type="protein sequence ID" value="KAF6829481.1"/>
    <property type="molecule type" value="Genomic_DNA"/>
</dbReference>
<organism evidence="2 3">
    <name type="scientific">Colletotrichum plurivorum</name>
    <dbReference type="NCBI Taxonomy" id="2175906"/>
    <lineage>
        <taxon>Eukaryota</taxon>
        <taxon>Fungi</taxon>
        <taxon>Dikarya</taxon>
        <taxon>Ascomycota</taxon>
        <taxon>Pezizomycotina</taxon>
        <taxon>Sordariomycetes</taxon>
        <taxon>Hypocreomycetidae</taxon>
        <taxon>Glomerellales</taxon>
        <taxon>Glomerellaceae</taxon>
        <taxon>Colletotrichum</taxon>
        <taxon>Colletotrichum orchidearum species complex</taxon>
    </lineage>
</organism>
<evidence type="ECO:0000313" key="2">
    <source>
        <dbReference type="EMBL" id="KAF6829481.1"/>
    </source>
</evidence>
<accession>A0A8H6KEY4</accession>
<name>A0A8H6KEY4_9PEZI</name>
<dbReference type="PROSITE" id="PS51186">
    <property type="entry name" value="GNAT"/>
    <property type="match status" value="1"/>
</dbReference>
<proteinExistence type="predicted"/>
<dbReference type="InterPro" id="IPR016181">
    <property type="entry name" value="Acyl_CoA_acyltransferase"/>
</dbReference>
<dbReference type="SUPFAM" id="SSF55729">
    <property type="entry name" value="Acyl-CoA N-acyltransferases (Nat)"/>
    <property type="match status" value="1"/>
</dbReference>